<proteinExistence type="predicted"/>
<keyword evidence="2" id="KW-1185">Reference proteome</keyword>
<evidence type="ECO:0000313" key="1">
    <source>
        <dbReference type="EMBL" id="KAK7034529.1"/>
    </source>
</evidence>
<reference evidence="1 2" key="1">
    <citation type="submission" date="2024-01" db="EMBL/GenBank/DDBJ databases">
        <title>A draft genome for a cacao thread blight-causing isolate of Paramarasmius palmivorus.</title>
        <authorList>
            <person name="Baruah I.K."/>
            <person name="Bukari Y."/>
            <person name="Amoako-Attah I."/>
            <person name="Meinhardt L.W."/>
            <person name="Bailey B.A."/>
            <person name="Cohen S.P."/>
        </authorList>
    </citation>
    <scope>NUCLEOTIDE SEQUENCE [LARGE SCALE GENOMIC DNA]</scope>
    <source>
        <strain evidence="1 2">GH-12</strain>
    </source>
</reference>
<accession>A0AAW0C8L7</accession>
<organism evidence="1 2">
    <name type="scientific">Paramarasmius palmivorus</name>
    <dbReference type="NCBI Taxonomy" id="297713"/>
    <lineage>
        <taxon>Eukaryota</taxon>
        <taxon>Fungi</taxon>
        <taxon>Dikarya</taxon>
        <taxon>Basidiomycota</taxon>
        <taxon>Agaricomycotina</taxon>
        <taxon>Agaricomycetes</taxon>
        <taxon>Agaricomycetidae</taxon>
        <taxon>Agaricales</taxon>
        <taxon>Marasmiineae</taxon>
        <taxon>Marasmiaceae</taxon>
        <taxon>Paramarasmius</taxon>
    </lineage>
</organism>
<dbReference type="Proteomes" id="UP001383192">
    <property type="component" value="Unassembled WGS sequence"/>
</dbReference>
<dbReference type="EMBL" id="JAYKXP010000057">
    <property type="protein sequence ID" value="KAK7034529.1"/>
    <property type="molecule type" value="Genomic_DNA"/>
</dbReference>
<dbReference type="AlphaFoldDB" id="A0AAW0C8L7"/>
<protein>
    <recommendedName>
        <fullName evidence="3">F-box domain-containing protein</fullName>
    </recommendedName>
</protein>
<comment type="caution">
    <text evidence="1">The sequence shown here is derived from an EMBL/GenBank/DDBJ whole genome shotgun (WGS) entry which is preliminary data.</text>
</comment>
<evidence type="ECO:0008006" key="3">
    <source>
        <dbReference type="Google" id="ProtNLM"/>
    </source>
</evidence>
<sequence>MSFKKTTKADKLSQELIVRIIDILYGVEDYKTIRRACSLVNKRWRFEQYQKRVTKYKKFVELLANPHYTFQSQSRFLSIEGGLRDWGDVFTPTKANWMDPIFKHIDQWMSITSLTLRNIEKGSLRSEGWKYLTQDNEDAIKFRSRIERLTLEQFPAIRQEKDFMMLLAFIHGFSSLQYLSFDPFTKLVDDGASKSDQGQEEEPQLFRIPGLDEARAISLAQDAPSAPVTITEVKLDSIRGSNGIPYAVLFEWLRLGGASLRSLFIRLDVMHELDLPSFVRYLHHSSPNLEKLEFEAPYYGRDLAETMDFEMLMEARLELMAKFKTLFEQKPFEKCAAVQDITVRRMFLYELFNGVSVSLIPIDTFVSGICGQSLKHLRLEVWTDLADDEGFDREAEIDTWRKADVLLAGDAFPALESVVISISVILDTLFDQYFDIEEVAQKRSTVMVPYFRSILRKCHERGILKFKFEPIDLGW</sequence>
<evidence type="ECO:0000313" key="2">
    <source>
        <dbReference type="Proteomes" id="UP001383192"/>
    </source>
</evidence>
<name>A0AAW0C8L7_9AGAR</name>
<gene>
    <name evidence="1" type="ORF">VNI00_012376</name>
</gene>